<feature type="binding site" evidence="5">
    <location>
        <position position="297"/>
    </location>
    <ligand>
        <name>Zn(2+)</name>
        <dbReference type="ChEBI" id="CHEBI:29105"/>
    </ligand>
</feature>
<organism evidence="7 8">
    <name type="scientific">Sungouiella intermedia</name>
    <dbReference type="NCBI Taxonomy" id="45354"/>
    <lineage>
        <taxon>Eukaryota</taxon>
        <taxon>Fungi</taxon>
        <taxon>Dikarya</taxon>
        <taxon>Ascomycota</taxon>
        <taxon>Saccharomycotina</taxon>
        <taxon>Pichiomycetes</taxon>
        <taxon>Metschnikowiaceae</taxon>
        <taxon>Sungouiella</taxon>
    </lineage>
</organism>
<dbReference type="AlphaFoldDB" id="A0A1L0BQ12"/>
<name>A0A1L0BQ12_9ASCO</name>
<evidence type="ECO:0000256" key="5">
    <source>
        <dbReference type="PIRSR" id="PIRSR604254-1"/>
    </source>
</evidence>
<evidence type="ECO:0000313" key="8">
    <source>
        <dbReference type="Proteomes" id="UP000182334"/>
    </source>
</evidence>
<proteinExistence type="predicted"/>
<feature type="transmembrane region" description="Helical" evidence="6">
    <location>
        <begin position="341"/>
        <end position="361"/>
    </location>
</feature>
<feature type="transmembrane region" description="Helical" evidence="6">
    <location>
        <begin position="244"/>
        <end position="270"/>
    </location>
</feature>
<feature type="transmembrane region" description="Helical" evidence="6">
    <location>
        <begin position="373"/>
        <end position="395"/>
    </location>
</feature>
<evidence type="ECO:0000256" key="4">
    <source>
        <dbReference type="ARBA" id="ARBA00023136"/>
    </source>
</evidence>
<reference evidence="7 8" key="1">
    <citation type="submission" date="2016-10" db="EMBL/GenBank/DDBJ databases">
        <authorList>
            <person name="de Groot N.N."/>
        </authorList>
    </citation>
    <scope>NUCLEOTIDE SEQUENCE [LARGE SCALE GENOMIC DNA]</scope>
    <source>
        <strain evidence="7 8">CBS 141442</strain>
    </source>
</reference>
<gene>
    <name evidence="7" type="ORF">SAMEA4029010_CIC11G00000000790</name>
</gene>
<comment type="subcellular location">
    <subcellularLocation>
        <location evidence="1">Membrane</location>
        <topology evidence="1">Multi-pass membrane protein</topology>
    </subcellularLocation>
</comment>
<feature type="transmembrane region" description="Helical" evidence="6">
    <location>
        <begin position="402"/>
        <end position="423"/>
    </location>
</feature>
<protein>
    <submittedName>
        <fullName evidence="7">CIC11C00000000790</fullName>
    </submittedName>
</protein>
<dbReference type="GO" id="GO:0016020">
    <property type="term" value="C:membrane"/>
    <property type="evidence" value="ECO:0007669"/>
    <property type="project" value="UniProtKB-SubCell"/>
</dbReference>
<dbReference type="GO" id="GO:0006882">
    <property type="term" value="P:intracellular zinc ion homeostasis"/>
    <property type="evidence" value="ECO:0007669"/>
    <property type="project" value="TreeGrafter"/>
</dbReference>
<dbReference type="Proteomes" id="UP000182334">
    <property type="component" value="Chromosome IV"/>
</dbReference>
<evidence type="ECO:0000313" key="7">
    <source>
        <dbReference type="EMBL" id="SGZ53331.1"/>
    </source>
</evidence>
<dbReference type="InterPro" id="IPR004254">
    <property type="entry name" value="AdipoR/HlyIII-related"/>
</dbReference>
<dbReference type="EMBL" id="LT635759">
    <property type="protein sequence ID" value="SGZ53331.1"/>
    <property type="molecule type" value="Genomic_DNA"/>
</dbReference>
<dbReference type="PANTHER" id="PTHR20855:SF97">
    <property type="entry name" value="ADIPOR-LIKE RECEPTOR IZH3-RELATED"/>
    <property type="match status" value="1"/>
</dbReference>
<accession>A0A1L0BQ12</accession>
<evidence type="ECO:0000256" key="1">
    <source>
        <dbReference type="ARBA" id="ARBA00004141"/>
    </source>
</evidence>
<dbReference type="GO" id="GO:0046872">
    <property type="term" value="F:metal ion binding"/>
    <property type="evidence" value="ECO:0007669"/>
    <property type="project" value="UniProtKB-KW"/>
</dbReference>
<keyword evidence="3 6" id="KW-1133">Transmembrane helix</keyword>
<evidence type="ECO:0000256" key="6">
    <source>
        <dbReference type="SAM" id="Phobius"/>
    </source>
</evidence>
<feature type="transmembrane region" description="Helical" evidence="6">
    <location>
        <begin position="316"/>
        <end position="334"/>
    </location>
</feature>
<keyword evidence="5" id="KW-0479">Metal-binding</keyword>
<dbReference type="Pfam" id="PF03006">
    <property type="entry name" value="HlyIII"/>
    <property type="match status" value="1"/>
</dbReference>
<dbReference type="PANTHER" id="PTHR20855">
    <property type="entry name" value="ADIPOR/PROGESTIN RECEPTOR-RELATED"/>
    <property type="match status" value="1"/>
</dbReference>
<evidence type="ECO:0000256" key="2">
    <source>
        <dbReference type="ARBA" id="ARBA00022692"/>
    </source>
</evidence>
<evidence type="ECO:0000256" key="3">
    <source>
        <dbReference type="ARBA" id="ARBA00022989"/>
    </source>
</evidence>
<keyword evidence="8" id="KW-1185">Reference proteome</keyword>
<keyword evidence="2 6" id="KW-0812">Transmembrane</keyword>
<keyword evidence="4 6" id="KW-0472">Membrane</keyword>
<dbReference type="STRING" id="45354.A0A1L0BQ12"/>
<feature type="transmembrane region" description="Helical" evidence="6">
    <location>
        <begin position="541"/>
        <end position="561"/>
    </location>
</feature>
<dbReference type="GO" id="GO:0038023">
    <property type="term" value="F:signaling receptor activity"/>
    <property type="evidence" value="ECO:0007669"/>
    <property type="project" value="TreeGrafter"/>
</dbReference>
<dbReference type="OrthoDB" id="5585746at2759"/>
<keyword evidence="5" id="KW-0862">Zinc</keyword>
<feature type="transmembrane region" description="Helical" evidence="6">
    <location>
        <begin position="277"/>
        <end position="296"/>
    </location>
</feature>
<sequence length="567" mass="65486">MSEVTTSLRNRFGDKQDRVSSTEEALIEKLDAFLTSIEHRLEKFEQYFQVMGDGADEVVDYGKDASSRRNSTASLSSIRSYSAYNLNKVQEQLLKVKDQVLRTSFTNLDYLYKTLDDTYNYLFSVDENTTPVPDCGTSREILSTNIINTIQFLENKLNHIDQLVKSKTPQATANYDKDDKFKRFRFFNFNKALKDAEHGLLHYYQLPLSWRENRYIVFGYRFTLDHSSMCSSMFHFNHNEAGNIWTHMFGALTILYLGLIHFPTTAVFAANTWIDNIIMYMFLAAALECFACSVLWHTYSGFANLGIRSRFACIDYTGITVLITSSVISVEYCALAPYPKLLAFFVGFSLLSGVGLLLFNWSPYFDKPDCRPLRIGFFVSLALLGFLTCLFKGYYEGFGVALWFYGPIGYYSLIWYWIGVIFYGGLIPERWRYDVIINEDDTCRHTHTSTDVLTGHIENAGQEEFEELEHELDEKDKCDGVLDNADTNHQTDSTSEIIEHDEHRYDDILAKHFPKEPVKTPYHRDFMSLWWVDYIANSHNIWHVFVVLGALGHYVTLVGMFESIARN</sequence>